<evidence type="ECO:0000313" key="5">
    <source>
        <dbReference type="EMBL" id="PIA16112.1"/>
    </source>
</evidence>
<name>A0A2G5BAU4_COERN</name>
<evidence type="ECO:0000256" key="3">
    <source>
        <dbReference type="ARBA" id="ARBA00023125"/>
    </source>
</evidence>
<keyword evidence="6" id="KW-1185">Reference proteome</keyword>
<keyword evidence="2" id="KW-0227">DNA damage</keyword>
<comment type="similarity">
    <text evidence="1">Belongs to the TAF9 family. CENP-S/MHF1 subfamily.</text>
</comment>
<dbReference type="EMBL" id="KZ303502">
    <property type="protein sequence ID" value="PIA16112.1"/>
    <property type="molecule type" value="Genomic_DNA"/>
</dbReference>
<evidence type="ECO:0008006" key="7">
    <source>
        <dbReference type="Google" id="ProtNLM"/>
    </source>
</evidence>
<evidence type="ECO:0000256" key="2">
    <source>
        <dbReference type="ARBA" id="ARBA00022763"/>
    </source>
</evidence>
<evidence type="ECO:0000256" key="4">
    <source>
        <dbReference type="ARBA" id="ARBA00023204"/>
    </source>
</evidence>
<dbReference type="InterPro" id="IPR029003">
    <property type="entry name" value="CENP-S/Mhf1"/>
</dbReference>
<gene>
    <name evidence="5" type="ORF">COEREDRAFT_8770</name>
</gene>
<dbReference type="PANTHER" id="PTHR22980:SF0">
    <property type="entry name" value="CENTROMERE PROTEIN S"/>
    <property type="match status" value="1"/>
</dbReference>
<keyword evidence="4" id="KW-0234">DNA repair</keyword>
<dbReference type="GO" id="GO:0031297">
    <property type="term" value="P:replication fork processing"/>
    <property type="evidence" value="ECO:0007669"/>
    <property type="project" value="TreeGrafter"/>
</dbReference>
<dbReference type="PANTHER" id="PTHR22980">
    <property type="entry name" value="CORTISTATIN"/>
    <property type="match status" value="1"/>
</dbReference>
<dbReference type="GO" id="GO:0046982">
    <property type="term" value="F:protein heterodimerization activity"/>
    <property type="evidence" value="ECO:0007669"/>
    <property type="project" value="InterPro"/>
</dbReference>
<dbReference type="GO" id="GO:0003682">
    <property type="term" value="F:chromatin binding"/>
    <property type="evidence" value="ECO:0007669"/>
    <property type="project" value="TreeGrafter"/>
</dbReference>
<dbReference type="STRING" id="763665.A0A2G5BAU4"/>
<accession>A0A2G5BAU4</accession>
<dbReference type="Proteomes" id="UP000242474">
    <property type="component" value="Unassembled WGS sequence"/>
</dbReference>
<dbReference type="Gene3D" id="1.10.20.10">
    <property type="entry name" value="Histone, subunit A"/>
    <property type="match status" value="1"/>
</dbReference>
<dbReference type="CDD" id="cd22919">
    <property type="entry name" value="HFD_CENP-S"/>
    <property type="match status" value="1"/>
</dbReference>
<dbReference type="AlphaFoldDB" id="A0A2G5BAU4"/>
<dbReference type="Pfam" id="PF15630">
    <property type="entry name" value="CENP-S"/>
    <property type="match status" value="1"/>
</dbReference>
<dbReference type="OrthoDB" id="1872155at2759"/>
<dbReference type="InterPro" id="IPR009072">
    <property type="entry name" value="Histone-fold"/>
</dbReference>
<organism evidence="5 6">
    <name type="scientific">Coemansia reversa (strain ATCC 12441 / NRRL 1564)</name>
    <dbReference type="NCBI Taxonomy" id="763665"/>
    <lineage>
        <taxon>Eukaryota</taxon>
        <taxon>Fungi</taxon>
        <taxon>Fungi incertae sedis</taxon>
        <taxon>Zoopagomycota</taxon>
        <taxon>Kickxellomycotina</taxon>
        <taxon>Kickxellomycetes</taxon>
        <taxon>Kickxellales</taxon>
        <taxon>Kickxellaceae</taxon>
        <taxon>Coemansia</taxon>
    </lineage>
</organism>
<dbReference type="GO" id="GO:0003677">
    <property type="term" value="F:DNA binding"/>
    <property type="evidence" value="ECO:0007669"/>
    <property type="project" value="UniProtKB-KW"/>
</dbReference>
<keyword evidence="3" id="KW-0238">DNA-binding</keyword>
<evidence type="ECO:0000313" key="6">
    <source>
        <dbReference type="Proteomes" id="UP000242474"/>
    </source>
</evidence>
<dbReference type="GO" id="GO:0006281">
    <property type="term" value="P:DNA repair"/>
    <property type="evidence" value="ECO:0007669"/>
    <property type="project" value="UniProtKB-KW"/>
</dbReference>
<dbReference type="GO" id="GO:0071821">
    <property type="term" value="C:FANCM-MHF complex"/>
    <property type="evidence" value="ECO:0007669"/>
    <property type="project" value="InterPro"/>
</dbReference>
<dbReference type="SUPFAM" id="SSF47113">
    <property type="entry name" value="Histone-fold"/>
    <property type="match status" value="1"/>
</dbReference>
<evidence type="ECO:0000256" key="1">
    <source>
        <dbReference type="ARBA" id="ARBA00006612"/>
    </source>
</evidence>
<proteinExistence type="inferred from homology"/>
<protein>
    <recommendedName>
        <fullName evidence="7">Centromere protein S</fullName>
    </recommendedName>
</protein>
<dbReference type="GO" id="GO:0000712">
    <property type="term" value="P:resolution of meiotic recombination intermediates"/>
    <property type="evidence" value="ECO:0007669"/>
    <property type="project" value="TreeGrafter"/>
</dbReference>
<sequence length="99" mass="10722">MNTDASDPRAAIWLAVAQLCSADENMSATKFTPAFVDALSRVVLSQAETMASDLECFARHAKRAKISVDDVKLCARRNNSMTELLSTKADAIKQASKDS</sequence>
<reference evidence="5 6" key="1">
    <citation type="journal article" date="2015" name="Genome Biol. Evol.">
        <title>Phylogenomic analyses indicate that early fungi evolved digesting cell walls of algal ancestors of land plants.</title>
        <authorList>
            <person name="Chang Y."/>
            <person name="Wang S."/>
            <person name="Sekimoto S."/>
            <person name="Aerts A.L."/>
            <person name="Choi C."/>
            <person name="Clum A."/>
            <person name="LaButti K.M."/>
            <person name="Lindquist E.A."/>
            <person name="Yee Ngan C."/>
            <person name="Ohm R.A."/>
            <person name="Salamov A.A."/>
            <person name="Grigoriev I.V."/>
            <person name="Spatafora J.W."/>
            <person name="Berbee M.L."/>
        </authorList>
    </citation>
    <scope>NUCLEOTIDE SEQUENCE [LARGE SCALE GENOMIC DNA]</scope>
    <source>
        <strain evidence="5 6">NRRL 1564</strain>
    </source>
</reference>